<dbReference type="Proteomes" id="UP000011863">
    <property type="component" value="Chromosome"/>
</dbReference>
<gene>
    <name evidence="2" type="ORF">YM304_09150</name>
</gene>
<protein>
    <submittedName>
        <fullName evidence="2">Uncharacterized protein</fullName>
    </submittedName>
</protein>
<dbReference type="InterPro" id="IPR043733">
    <property type="entry name" value="DUF5677"/>
</dbReference>
<dbReference type="KEGG" id="aym:YM304_09150"/>
<dbReference type="EMBL" id="AP012057">
    <property type="protein sequence ID" value="BAN01229.1"/>
    <property type="molecule type" value="Genomic_DNA"/>
</dbReference>
<proteinExistence type="predicted"/>
<reference evidence="2 3" key="1">
    <citation type="journal article" date="2013" name="Int. J. Syst. Evol. Microbiol.">
        <title>Ilumatobacter nonamiense sp. nov. and Ilumatobacter coccineum sp. nov., isolated from seashore sand.</title>
        <authorList>
            <person name="Matsumoto A."/>
            <person name="Kasai H."/>
            <person name="Matsuo Y."/>
            <person name="Shizuri Y."/>
            <person name="Ichikawa N."/>
            <person name="Fujita N."/>
            <person name="Omura S."/>
            <person name="Takahashi Y."/>
        </authorList>
    </citation>
    <scope>NUCLEOTIDE SEQUENCE [LARGE SCALE GENOMIC DNA]</scope>
    <source>
        <strain evidence="3">NBRC 103263 / KCTC 29153 / YM16-304</strain>
    </source>
</reference>
<dbReference type="AlphaFoldDB" id="A0A6C7E7P4"/>
<organism evidence="2 3">
    <name type="scientific">Ilumatobacter coccineus (strain NBRC 103263 / KCTC 29153 / YM16-304)</name>
    <dbReference type="NCBI Taxonomy" id="1313172"/>
    <lineage>
        <taxon>Bacteria</taxon>
        <taxon>Bacillati</taxon>
        <taxon>Actinomycetota</taxon>
        <taxon>Acidimicrobiia</taxon>
        <taxon>Acidimicrobiales</taxon>
        <taxon>Ilumatobacteraceae</taxon>
        <taxon>Ilumatobacter</taxon>
    </lineage>
</organism>
<evidence type="ECO:0000313" key="2">
    <source>
        <dbReference type="EMBL" id="BAN01229.1"/>
    </source>
</evidence>
<evidence type="ECO:0000313" key="3">
    <source>
        <dbReference type="Proteomes" id="UP000011863"/>
    </source>
</evidence>
<dbReference type="Pfam" id="PF18928">
    <property type="entry name" value="DUF5677"/>
    <property type="match status" value="1"/>
</dbReference>
<evidence type="ECO:0000256" key="1">
    <source>
        <dbReference type="SAM" id="MobiDB-lite"/>
    </source>
</evidence>
<feature type="region of interest" description="Disordered" evidence="1">
    <location>
        <begin position="28"/>
        <end position="50"/>
    </location>
</feature>
<accession>A0A6C7E7P4</accession>
<name>A0A6C7E7P4_ILUCY</name>
<keyword evidence="3" id="KW-1185">Reference proteome</keyword>
<sequence length="374" mass="41267">MHPLRHRRLRLERAARIALSASSASMRSARDRLRRGRARQDLQETPTQSPDDLLRFADRVTERLLEGVPRLARQLRRDRRTLAITLEAVWGDAFDLYDAIAYASYEQGARWAAEATVDDATRPIVWSTLLDLHARACCVAAEVGVLQRTGFPSGAEARHRTLHELAVIAAVLQDSDEEITRRYRDFEAVEHYQDAKAYQEHAEALGRTPLPDGEMAILLAWHDEVVDRWGGKSFARPLGWAAPICSKSNPGIADLEGLAGVAHLRPFYRYGNHAVHGGPRAAALQRIDIEGKPHRTPGATVYADFAETGHGAIILLQQVNAALLSELTRSDGIDTDSVVALGSLNQLVNQCGDAFGAAADVARSRGWFLHGRDD</sequence>